<keyword evidence="2" id="KW-0812">Transmembrane</keyword>
<gene>
    <name evidence="4" type="ORF">CRG98_043153</name>
</gene>
<keyword evidence="2" id="KW-0472">Membrane</keyword>
<feature type="non-terminal residue" evidence="4">
    <location>
        <position position="1"/>
    </location>
</feature>
<proteinExistence type="predicted"/>
<sequence>LHSNPNLRRVNSNPSEELLEEPQPIYFGEGLNEDGRVHEIEESLHCLETRQLTSVEPTEEINVGTEEEPRMLKIGTGLDPTQRAQMIDFLKEYQEVFAWSYAYMPGLDPSIVKHFLPLNTENFPPKRQHLRRQRAGLLLRIKEEVVKQIDAGFLEVCNYSEWVANIVPMEKKDGRVRRLRQYTLYHTIRLLSKADPLKYLLGSPSSMRSIAKWRCQLTEYDIEYVPRTSVKGQAIADHLAEFPIEDDTPINSDFPDEGILQVDEEEDGTTWKMYFDGAVNSTGSGIGAVLISPDGRYYPIAAKVDFHCTNNVAEYEACILGLQAAIDFKALIFLCFPLGSVSFHLITFSIFSRTCPVHSILLVQGYLREKKNNFPARSKTSLRRPRQKLGNEGHNLKSRKGES</sequence>
<evidence type="ECO:0000256" key="2">
    <source>
        <dbReference type="SAM" id="Phobius"/>
    </source>
</evidence>
<accession>A0A2I0HYW9</accession>
<keyword evidence="5" id="KW-1185">Reference proteome</keyword>
<dbReference type="AlphaFoldDB" id="A0A2I0HYW9"/>
<feature type="transmembrane region" description="Helical" evidence="2">
    <location>
        <begin position="330"/>
        <end position="351"/>
    </location>
</feature>
<dbReference type="InterPro" id="IPR002156">
    <property type="entry name" value="RNaseH_domain"/>
</dbReference>
<dbReference type="SUPFAM" id="SSF56672">
    <property type="entry name" value="DNA/RNA polymerases"/>
    <property type="match status" value="1"/>
</dbReference>
<dbReference type="Gene3D" id="3.30.420.10">
    <property type="entry name" value="Ribonuclease H-like superfamily/Ribonuclease H"/>
    <property type="match status" value="1"/>
</dbReference>
<dbReference type="GO" id="GO:0004523">
    <property type="term" value="F:RNA-DNA hybrid ribonuclease activity"/>
    <property type="evidence" value="ECO:0007669"/>
    <property type="project" value="InterPro"/>
</dbReference>
<evidence type="ECO:0000259" key="3">
    <source>
        <dbReference type="Pfam" id="PF13456"/>
    </source>
</evidence>
<feature type="compositionally biased region" description="Basic and acidic residues" evidence="1">
    <location>
        <begin position="389"/>
        <end position="403"/>
    </location>
</feature>
<comment type="caution">
    <text evidence="4">The sequence shown here is derived from an EMBL/GenBank/DDBJ whole genome shotgun (WGS) entry which is preliminary data.</text>
</comment>
<dbReference type="InterPro" id="IPR043502">
    <property type="entry name" value="DNA/RNA_pol_sf"/>
</dbReference>
<feature type="region of interest" description="Disordered" evidence="1">
    <location>
        <begin position="376"/>
        <end position="403"/>
    </location>
</feature>
<dbReference type="SUPFAM" id="SSF53098">
    <property type="entry name" value="Ribonuclease H-like"/>
    <property type="match status" value="1"/>
</dbReference>
<dbReference type="Pfam" id="PF13456">
    <property type="entry name" value="RVT_3"/>
    <property type="match status" value="1"/>
</dbReference>
<protein>
    <recommendedName>
        <fullName evidence="3">RNase H type-1 domain-containing protein</fullName>
    </recommendedName>
</protein>
<evidence type="ECO:0000313" key="5">
    <source>
        <dbReference type="Proteomes" id="UP000233551"/>
    </source>
</evidence>
<dbReference type="PANTHER" id="PTHR48475">
    <property type="entry name" value="RIBONUCLEASE H"/>
    <property type="match status" value="1"/>
</dbReference>
<organism evidence="4 5">
    <name type="scientific">Punica granatum</name>
    <name type="common">Pomegranate</name>
    <dbReference type="NCBI Taxonomy" id="22663"/>
    <lineage>
        <taxon>Eukaryota</taxon>
        <taxon>Viridiplantae</taxon>
        <taxon>Streptophyta</taxon>
        <taxon>Embryophyta</taxon>
        <taxon>Tracheophyta</taxon>
        <taxon>Spermatophyta</taxon>
        <taxon>Magnoliopsida</taxon>
        <taxon>eudicotyledons</taxon>
        <taxon>Gunneridae</taxon>
        <taxon>Pentapetalae</taxon>
        <taxon>rosids</taxon>
        <taxon>malvids</taxon>
        <taxon>Myrtales</taxon>
        <taxon>Lythraceae</taxon>
        <taxon>Punica</taxon>
    </lineage>
</organism>
<dbReference type="InterPro" id="IPR036397">
    <property type="entry name" value="RNaseH_sf"/>
</dbReference>
<dbReference type="Gene3D" id="3.10.10.10">
    <property type="entry name" value="HIV Type 1 Reverse Transcriptase, subunit A, domain 1"/>
    <property type="match status" value="1"/>
</dbReference>
<evidence type="ECO:0000256" key="1">
    <source>
        <dbReference type="SAM" id="MobiDB-lite"/>
    </source>
</evidence>
<keyword evidence="2" id="KW-1133">Transmembrane helix</keyword>
<dbReference type="GO" id="GO:0003676">
    <property type="term" value="F:nucleic acid binding"/>
    <property type="evidence" value="ECO:0007669"/>
    <property type="project" value="InterPro"/>
</dbReference>
<reference evidence="4 5" key="1">
    <citation type="submission" date="2017-11" db="EMBL/GenBank/DDBJ databases">
        <title>De-novo sequencing of pomegranate (Punica granatum L.) genome.</title>
        <authorList>
            <person name="Akparov Z."/>
            <person name="Amiraslanov A."/>
            <person name="Hajiyeva S."/>
            <person name="Abbasov M."/>
            <person name="Kaur K."/>
            <person name="Hamwieh A."/>
            <person name="Solovyev V."/>
            <person name="Salamov A."/>
            <person name="Braich B."/>
            <person name="Kosarev P."/>
            <person name="Mahmoud A."/>
            <person name="Hajiyev E."/>
            <person name="Babayeva S."/>
            <person name="Izzatullayeva V."/>
            <person name="Mammadov A."/>
            <person name="Mammadov A."/>
            <person name="Sharifova S."/>
            <person name="Ojaghi J."/>
            <person name="Eynullazada K."/>
            <person name="Bayramov B."/>
            <person name="Abdulazimova A."/>
            <person name="Shahmuradov I."/>
        </authorList>
    </citation>
    <scope>NUCLEOTIDE SEQUENCE [LARGE SCALE GENOMIC DNA]</scope>
    <source>
        <strain evidence="5">cv. AG2017</strain>
        <tissue evidence="4">Leaf</tissue>
    </source>
</reference>
<feature type="domain" description="RNase H type-1" evidence="3">
    <location>
        <begin position="275"/>
        <end position="327"/>
    </location>
</feature>
<name>A0A2I0HYW9_PUNGR</name>
<evidence type="ECO:0000313" key="4">
    <source>
        <dbReference type="EMBL" id="PKI36456.1"/>
    </source>
</evidence>
<dbReference type="EMBL" id="PGOL01004859">
    <property type="protein sequence ID" value="PKI36456.1"/>
    <property type="molecule type" value="Genomic_DNA"/>
</dbReference>
<dbReference type="PANTHER" id="PTHR48475:SF1">
    <property type="entry name" value="RNASE H TYPE-1 DOMAIN-CONTAINING PROTEIN"/>
    <property type="match status" value="1"/>
</dbReference>
<dbReference type="InterPro" id="IPR012337">
    <property type="entry name" value="RNaseH-like_sf"/>
</dbReference>
<dbReference type="Proteomes" id="UP000233551">
    <property type="component" value="Unassembled WGS sequence"/>
</dbReference>